<dbReference type="PIRSF" id="PIRSF001123">
    <property type="entry name" value="PepA_GA"/>
    <property type="match status" value="1"/>
</dbReference>
<keyword evidence="5" id="KW-0378">Hydrolase</keyword>
<dbReference type="SUPFAM" id="SSF101821">
    <property type="entry name" value="Aminopeptidase/glucanase lid domain"/>
    <property type="match status" value="1"/>
</dbReference>
<keyword evidence="9" id="KW-1185">Reference proteome</keyword>
<accession>A0A292YML0</accession>
<evidence type="ECO:0000313" key="9">
    <source>
        <dbReference type="Proteomes" id="UP000217785"/>
    </source>
</evidence>
<comment type="similarity">
    <text evidence="1 6">Belongs to the peptidase M42 family.</text>
</comment>
<protein>
    <submittedName>
        <fullName evidence="8">Aminopeptidase</fullName>
    </submittedName>
</protein>
<dbReference type="GO" id="GO:0004177">
    <property type="term" value="F:aminopeptidase activity"/>
    <property type="evidence" value="ECO:0007669"/>
    <property type="project" value="UniProtKB-UniRule"/>
</dbReference>
<feature type="binding site" evidence="7">
    <location>
        <position position="197"/>
    </location>
    <ligand>
        <name>Zn(2+)</name>
        <dbReference type="ChEBI" id="CHEBI:29105"/>
        <label>2</label>
    </ligand>
</feature>
<dbReference type="SUPFAM" id="SSF53187">
    <property type="entry name" value="Zn-dependent exopeptidases"/>
    <property type="match status" value="1"/>
</dbReference>
<dbReference type="EMBL" id="BDUF01000029">
    <property type="protein sequence ID" value="GAX89735.1"/>
    <property type="molecule type" value="Genomic_DNA"/>
</dbReference>
<dbReference type="InterPro" id="IPR008007">
    <property type="entry name" value="Peptidase_M42"/>
</dbReference>
<evidence type="ECO:0000256" key="3">
    <source>
        <dbReference type="ARBA" id="ARBA00022670"/>
    </source>
</evidence>
<evidence type="ECO:0000256" key="1">
    <source>
        <dbReference type="ARBA" id="ARBA00006272"/>
    </source>
</evidence>
<dbReference type="Proteomes" id="UP000217785">
    <property type="component" value="Unassembled WGS sequence"/>
</dbReference>
<reference evidence="9" key="1">
    <citation type="submission" date="2017-07" db="EMBL/GenBank/DDBJ databases">
        <title>Draft genome sequence of Effusibacillus lacus strain skLN1.</title>
        <authorList>
            <person name="Watanabe M."/>
            <person name="Kojima H."/>
            <person name="Fukui M."/>
        </authorList>
    </citation>
    <scope>NUCLEOTIDE SEQUENCE [LARGE SCALE GENOMIC DNA]</scope>
    <source>
        <strain evidence="9">skLN1</strain>
    </source>
</reference>
<dbReference type="GO" id="GO:0006508">
    <property type="term" value="P:proteolysis"/>
    <property type="evidence" value="ECO:0007669"/>
    <property type="project" value="UniProtKB-KW"/>
</dbReference>
<dbReference type="PANTHER" id="PTHR32481">
    <property type="entry name" value="AMINOPEPTIDASE"/>
    <property type="match status" value="1"/>
</dbReference>
<keyword evidence="3" id="KW-0645">Protease</keyword>
<evidence type="ECO:0000256" key="2">
    <source>
        <dbReference type="ARBA" id="ARBA00022438"/>
    </source>
</evidence>
<gene>
    <name evidence="8" type="ORF">EFBL_1360</name>
</gene>
<proteinExistence type="inferred from homology"/>
<comment type="caution">
    <text evidence="8">The sequence shown here is derived from an EMBL/GenBank/DDBJ whole genome shotgun (WGS) entry which is preliminary data.</text>
</comment>
<evidence type="ECO:0000256" key="4">
    <source>
        <dbReference type="ARBA" id="ARBA00022723"/>
    </source>
</evidence>
<keyword evidence="2 8" id="KW-0031">Aminopeptidase</keyword>
<feature type="binding site" evidence="7">
    <location>
        <position position="166"/>
    </location>
    <ligand>
        <name>Zn(2+)</name>
        <dbReference type="ChEBI" id="CHEBI:29105"/>
        <label>1</label>
    </ligand>
</feature>
<keyword evidence="4 7" id="KW-0479">Metal-binding</keyword>
<comment type="cofactor">
    <cofactor evidence="7">
        <name>a divalent metal cation</name>
        <dbReference type="ChEBI" id="CHEBI:60240"/>
    </cofactor>
    <text evidence="7">Binds 2 divalent metal cations per subunit.</text>
</comment>
<feature type="binding site" evidence="7">
    <location>
        <position position="166"/>
    </location>
    <ligand>
        <name>Zn(2+)</name>
        <dbReference type="ChEBI" id="CHEBI:29105"/>
        <label>2</label>
    </ligand>
</feature>
<organism evidence="8 9">
    <name type="scientific">Effusibacillus lacus</name>
    <dbReference type="NCBI Taxonomy" id="1348429"/>
    <lineage>
        <taxon>Bacteria</taxon>
        <taxon>Bacillati</taxon>
        <taxon>Bacillota</taxon>
        <taxon>Bacilli</taxon>
        <taxon>Bacillales</taxon>
        <taxon>Alicyclobacillaceae</taxon>
        <taxon>Effusibacillus</taxon>
    </lineage>
</organism>
<evidence type="ECO:0000256" key="6">
    <source>
        <dbReference type="PIRNR" id="PIRNR001123"/>
    </source>
</evidence>
<evidence type="ECO:0000256" key="5">
    <source>
        <dbReference type="ARBA" id="ARBA00022801"/>
    </source>
</evidence>
<evidence type="ECO:0000313" key="8">
    <source>
        <dbReference type="EMBL" id="GAX89735.1"/>
    </source>
</evidence>
<sequence>MKELIMKLATASGPAGAEKHIREILTELLEPYVDRIETDVLGNLIARKKGATNNSKTVLLEANMDEPGIMSIHVDPQGFIRIVPVGELSPVRLIGERVRFTNRLWGVVGVEGNKAPKDITFADLYVDIGAESQADAERRLPIGTAAVIDKGAFELGENRVAGKSLDNRVGCAVIVDVISKLGDCEHNLIVVLASQKEVGSRGIRTAAFNTNADFALSVGTAAAGDMPNAERSNLQLGRGPAIKVMDRGIVVPPAIKQILIDAAKRANIDFQLEISPEGTSDAGQILLTKGGIPTGAVSVPVRYRGTPAQVVDIRDVEQTSRLVLEALKKL</sequence>
<dbReference type="InterPro" id="IPR051464">
    <property type="entry name" value="Peptidase_M42_aminopept"/>
</dbReference>
<name>A0A292YML0_9BACL</name>
<dbReference type="Gene3D" id="2.40.30.40">
    <property type="entry name" value="Peptidase M42, domain 2"/>
    <property type="match status" value="1"/>
</dbReference>
<dbReference type="InterPro" id="IPR023367">
    <property type="entry name" value="Peptidase_M42_dom2"/>
</dbReference>
<dbReference type="AlphaFoldDB" id="A0A292YML0"/>
<dbReference type="RefSeq" id="WP_096181432.1">
    <property type="nucleotide sequence ID" value="NZ_BDUF01000029.1"/>
</dbReference>
<evidence type="ECO:0000256" key="7">
    <source>
        <dbReference type="PIRSR" id="PIRSR001123-2"/>
    </source>
</evidence>
<dbReference type="PANTHER" id="PTHR32481:SF0">
    <property type="entry name" value="AMINOPEPTIDASE YPDE-RELATED"/>
    <property type="match status" value="1"/>
</dbReference>
<dbReference type="OrthoDB" id="9772053at2"/>
<dbReference type="Pfam" id="PF05343">
    <property type="entry name" value="Peptidase_M42"/>
    <property type="match status" value="1"/>
</dbReference>
<dbReference type="GO" id="GO:0046872">
    <property type="term" value="F:metal ion binding"/>
    <property type="evidence" value="ECO:0007669"/>
    <property type="project" value="UniProtKB-UniRule"/>
</dbReference>
<dbReference type="Gene3D" id="3.40.630.10">
    <property type="entry name" value="Zn peptidases"/>
    <property type="match status" value="1"/>
</dbReference>